<accession>A0A510HFY1</accession>
<feature type="coiled-coil region" evidence="2">
    <location>
        <begin position="828"/>
        <end position="866"/>
    </location>
</feature>
<name>A0A510HFY1_9ACTN</name>
<dbReference type="Pfam" id="PF02463">
    <property type="entry name" value="SMC_N"/>
    <property type="match status" value="1"/>
</dbReference>
<keyword evidence="5" id="KW-1185">Reference proteome</keyword>
<dbReference type="InterPro" id="IPR036277">
    <property type="entry name" value="SMC_hinge_sf"/>
</dbReference>
<feature type="coiled-coil region" evidence="2">
    <location>
        <begin position="631"/>
        <end position="749"/>
    </location>
</feature>
<dbReference type="InterPro" id="IPR003395">
    <property type="entry name" value="RecF/RecN/SMC_N"/>
</dbReference>
<feature type="coiled-coil region" evidence="2">
    <location>
        <begin position="168"/>
        <end position="291"/>
    </location>
</feature>
<dbReference type="PIRSF" id="PIRSF005719">
    <property type="entry name" value="SMC"/>
    <property type="match status" value="1"/>
</dbReference>
<evidence type="ECO:0000256" key="1">
    <source>
        <dbReference type="ARBA" id="ARBA00023054"/>
    </source>
</evidence>
<sequence>MLSAIYIKGFKTFARPVRMPLGPGVTAIVGPNGSGKSNITDAVLFALGEQSPGVLRAGGMADLIFAGSESLPAANAAEVTLVLDNAGGEISLPHREIAISRRISRDGRTEYRVAGARARLADVRAVAGEAGLGRHSILRQGAVDAIVAGGAAACRQALEEAAGLGVYRRRRSAAARRLENAARQLEQTRQLEAGLAEQLRRIEREAEAAREYRRLEARYRELSLARLHREAAGGREERSRRRLEEAESHIRELASRKEQLEAEEDRLGGRIGALERNLRSTEAVLGRLEEISEELRSVVGLLDRSIFRAGEVHGRRSGRERTVERLRAGLERLEEEVSRIEEELSVAEERQQRLHWEADRRREEADAARRLGEDLAAEHGRARAELEALRTRLAQLRSVGERAPFGERELERLADLVGSVERAGPGEKAPVAAIGALRRRLEELGREASRREGALAAATGRIEARIRSLRRAAGGRRGPRPRLHQVIRARPGFELAVEAALGELAGGLLARDVGEGVELLSSSERVSVRLDAEGLAGHGPASGVPLLRCVEILDPAYADAVERLLGGVYVVEDPVMDRPTNGCVAVTRGGLRLTRTSVSLPDGSGVFEREARLAREEALLEELVRGPGAALRSLRRELSAAGERLAALEDLAGRLSAVRGRASSSRGVLLREARRRLRWARQALEESRRRGLERAALEKEILRKEETLLTLERRLREARTTSERSAARFEAAREEMEACRERVRHLREARAAGLRRRAQLLPALQRLETAPREGAGRLLSCGRQAAAVAAHLSSTVGKRRRELRLRRAADSETHRRLSAEHGSLGRRMAALQAELESARVEVDRLQEAVRQARAAAEAAVEEMREEWGATPEEARRCAQRNPGDLSGELRQLARRLKRFGDVNLLALSQEEELRERHAFVAGQRTDAEEAAANLNRIILSIDHKIETTFSDTFERVRATFGEMVPRMLEGSSGVLELSEEGVEIGIRLGRKGWRSIRVLSGGERSLLALAFLFSILLSRGDSARTFCILDEAEAALDDLNLARFLSVVDSQRENGQFLLVTHQKRTMAAADVLYGTAQDASGATVVVSKRIQGD</sequence>
<dbReference type="Gene3D" id="3.40.50.300">
    <property type="entry name" value="P-loop containing nucleotide triphosphate hydrolases"/>
    <property type="match status" value="2"/>
</dbReference>
<dbReference type="Proteomes" id="UP000318065">
    <property type="component" value="Chromosome"/>
</dbReference>
<dbReference type="RefSeq" id="WP_143526939.1">
    <property type="nucleotide sequence ID" value="NZ_AP019791.1"/>
</dbReference>
<dbReference type="SMART" id="SM00968">
    <property type="entry name" value="SMC_hinge"/>
    <property type="match status" value="1"/>
</dbReference>
<dbReference type="GO" id="GO:0005524">
    <property type="term" value="F:ATP binding"/>
    <property type="evidence" value="ECO:0007669"/>
    <property type="project" value="InterPro"/>
</dbReference>
<dbReference type="SUPFAM" id="SSF75553">
    <property type="entry name" value="Smc hinge domain"/>
    <property type="match status" value="1"/>
</dbReference>
<dbReference type="AlphaFoldDB" id="A0A510HFY1"/>
<evidence type="ECO:0000313" key="4">
    <source>
        <dbReference type="EMBL" id="BBL78844.1"/>
    </source>
</evidence>
<evidence type="ECO:0000259" key="3">
    <source>
        <dbReference type="SMART" id="SM00968"/>
    </source>
</evidence>
<dbReference type="Pfam" id="PF06470">
    <property type="entry name" value="SMC_hinge"/>
    <property type="match status" value="1"/>
</dbReference>
<proteinExistence type="predicted"/>
<evidence type="ECO:0000256" key="2">
    <source>
        <dbReference type="SAM" id="Coils"/>
    </source>
</evidence>
<dbReference type="GO" id="GO:0005694">
    <property type="term" value="C:chromosome"/>
    <property type="evidence" value="ECO:0007669"/>
    <property type="project" value="InterPro"/>
</dbReference>
<dbReference type="EMBL" id="AP019791">
    <property type="protein sequence ID" value="BBL78844.1"/>
    <property type="molecule type" value="Genomic_DNA"/>
</dbReference>
<feature type="domain" description="SMC hinge" evidence="3">
    <location>
        <begin position="477"/>
        <end position="576"/>
    </location>
</feature>
<keyword evidence="1 2" id="KW-0175">Coiled coil</keyword>
<evidence type="ECO:0000313" key="5">
    <source>
        <dbReference type="Proteomes" id="UP000318065"/>
    </source>
</evidence>
<dbReference type="SUPFAM" id="SSF52540">
    <property type="entry name" value="P-loop containing nucleoside triphosphate hydrolases"/>
    <property type="match status" value="1"/>
</dbReference>
<dbReference type="GO" id="GO:0016887">
    <property type="term" value="F:ATP hydrolysis activity"/>
    <property type="evidence" value="ECO:0007669"/>
    <property type="project" value="InterPro"/>
</dbReference>
<gene>
    <name evidence="4" type="primary">smc</name>
    <name evidence="4" type="ORF">RxyAA322_06980</name>
</gene>
<reference evidence="4" key="1">
    <citation type="journal article" date="2019" name="Microbiol. Resour. Announc.">
        <title>Complete Genome Sequence of Rubrobacter xylanophilus Strain AA3-22, Isolated from Arima Onsen in Japan.</title>
        <authorList>
            <person name="Tomariguchi N."/>
            <person name="Miyazaki K."/>
        </authorList>
    </citation>
    <scope>NUCLEOTIDE SEQUENCE [LARGE SCALE GENOMIC DNA]</scope>
    <source>
        <strain evidence="4">AA3-22</strain>
    </source>
</reference>
<organism evidence="4 5">
    <name type="scientific">Rubrobacter xylanophilus</name>
    <dbReference type="NCBI Taxonomy" id="49319"/>
    <lineage>
        <taxon>Bacteria</taxon>
        <taxon>Bacillati</taxon>
        <taxon>Actinomycetota</taxon>
        <taxon>Rubrobacteria</taxon>
        <taxon>Rubrobacterales</taxon>
        <taxon>Rubrobacteraceae</taxon>
        <taxon>Rubrobacter</taxon>
    </lineage>
</organism>
<protein>
    <submittedName>
        <fullName evidence="4">Chromosome partition protein Smc</fullName>
    </submittedName>
</protein>
<dbReference type="GO" id="GO:0051276">
    <property type="term" value="P:chromosome organization"/>
    <property type="evidence" value="ECO:0007669"/>
    <property type="project" value="InterPro"/>
</dbReference>
<dbReference type="PANTHER" id="PTHR43977">
    <property type="entry name" value="STRUCTURAL MAINTENANCE OF CHROMOSOMES PROTEIN 3"/>
    <property type="match status" value="1"/>
</dbReference>
<dbReference type="InterPro" id="IPR010935">
    <property type="entry name" value="SMC_hinge"/>
</dbReference>
<dbReference type="OrthoDB" id="9808768at2"/>
<dbReference type="InterPro" id="IPR027417">
    <property type="entry name" value="P-loop_NTPase"/>
</dbReference>
<dbReference type="InterPro" id="IPR024704">
    <property type="entry name" value="SMC"/>
</dbReference>
<feature type="coiled-coil region" evidence="2">
    <location>
        <begin position="316"/>
        <end position="350"/>
    </location>
</feature>